<evidence type="ECO:0000256" key="10">
    <source>
        <dbReference type="SAM" id="Phobius"/>
    </source>
</evidence>
<keyword evidence="6 10" id="KW-0812">Transmembrane</keyword>
<feature type="transmembrane region" description="Helical" evidence="10">
    <location>
        <begin position="309"/>
        <end position="337"/>
    </location>
</feature>
<evidence type="ECO:0000256" key="5">
    <source>
        <dbReference type="ARBA" id="ARBA00022538"/>
    </source>
</evidence>
<keyword evidence="5" id="KW-0633">Potassium transport</keyword>
<sequence length="513" mass="56198">MIADFFSSGIPELFYTNYYLVLFALLAIISIFATRFATRFGVPALVLFLGFGMLAGSDGLGLIDFSDAYLAQFFGTIALVIILFDGGMQTRWSSVRPVLAPALSLATIGVVFTALSVAVAAKLILPISWLEALLLGSIVGSTDAAAVFSVFSGKAIKERLARTLEAESGSNDPMAVFLTISFIQMIQYEDTNMLTLIPQFFWQMGMGLLMGYTLGRAAVWILNRIRLDSGGLYPLLALSLAFLAFSASALVNASGFLAVYVLAIIVGNADVPYRHSIFRFNEGFAWMMQILMFIVLGLLVFPGEVLSEFLIVGLILSGVLMFIARPLGVATSLLPFIRMSNFRYSVREYIFISWSGLKGAVPVILATYPLLAGIEHSQSFFNVVFFIVLTSTLIQGATISPLAKLLNLESKRGKAQKYTIELVSLGKANADIIEYCVNLEDAIVDKEIRDLLLPKGTLINAIIRDDQIITPTGHTKILANDHLFILVAKENISRLKRVLTKQRLDMEGEEVKT</sequence>
<dbReference type="InterPro" id="IPR036721">
    <property type="entry name" value="RCK_C_sf"/>
</dbReference>
<evidence type="ECO:0000313" key="13">
    <source>
        <dbReference type="Proteomes" id="UP000002572"/>
    </source>
</evidence>
<name>E6W3Z8_DESIS</name>
<evidence type="ECO:0000256" key="7">
    <source>
        <dbReference type="ARBA" id="ARBA00022989"/>
    </source>
</evidence>
<dbReference type="Gene3D" id="1.20.1530.20">
    <property type="match status" value="1"/>
</dbReference>
<dbReference type="GO" id="GO:1902600">
    <property type="term" value="P:proton transmembrane transport"/>
    <property type="evidence" value="ECO:0007669"/>
    <property type="project" value="InterPro"/>
</dbReference>
<dbReference type="PANTHER" id="PTHR32507">
    <property type="entry name" value="NA(+)/H(+) ANTIPORTER 1"/>
    <property type="match status" value="1"/>
</dbReference>
<dbReference type="GO" id="GO:0015297">
    <property type="term" value="F:antiporter activity"/>
    <property type="evidence" value="ECO:0007669"/>
    <property type="project" value="UniProtKB-KW"/>
</dbReference>
<dbReference type="KEGG" id="din:Selin_1131"/>
<keyword evidence="4" id="KW-1003">Cell membrane</keyword>
<dbReference type="NCBIfam" id="NF003715">
    <property type="entry name" value="PRK05326.1-2"/>
    <property type="match status" value="1"/>
</dbReference>
<feature type="transmembrane region" description="Helical" evidence="10">
    <location>
        <begin position="127"/>
        <end position="151"/>
    </location>
</feature>
<dbReference type="GO" id="GO:0005886">
    <property type="term" value="C:plasma membrane"/>
    <property type="evidence" value="ECO:0007669"/>
    <property type="project" value="UniProtKB-SubCell"/>
</dbReference>
<keyword evidence="7 10" id="KW-1133">Transmembrane helix</keyword>
<dbReference type="GO" id="GO:0006813">
    <property type="term" value="P:potassium ion transport"/>
    <property type="evidence" value="ECO:0007669"/>
    <property type="project" value="UniProtKB-KW"/>
</dbReference>
<evidence type="ECO:0000313" key="12">
    <source>
        <dbReference type="EMBL" id="ADU65866.1"/>
    </source>
</evidence>
<evidence type="ECO:0000256" key="1">
    <source>
        <dbReference type="ARBA" id="ARBA00004651"/>
    </source>
</evidence>
<keyword evidence="13" id="KW-1185">Reference proteome</keyword>
<dbReference type="InParanoid" id="E6W3Z8"/>
<dbReference type="NCBIfam" id="NF003716">
    <property type="entry name" value="PRK05326.1-3"/>
    <property type="match status" value="1"/>
</dbReference>
<dbReference type="GO" id="GO:0008324">
    <property type="term" value="F:monoatomic cation transmembrane transporter activity"/>
    <property type="evidence" value="ECO:0007669"/>
    <property type="project" value="InterPro"/>
</dbReference>
<evidence type="ECO:0000256" key="3">
    <source>
        <dbReference type="ARBA" id="ARBA00022449"/>
    </source>
</evidence>
<dbReference type="InterPro" id="IPR038770">
    <property type="entry name" value="Na+/solute_symporter_sf"/>
</dbReference>
<dbReference type="OrthoDB" id="9810759at2"/>
<reference evidence="12 13" key="1">
    <citation type="submission" date="2010-12" db="EMBL/GenBank/DDBJ databases">
        <title>Complete sequence of Desulfurispirillum indicum S5.</title>
        <authorList>
            <consortium name="US DOE Joint Genome Institute"/>
            <person name="Lucas S."/>
            <person name="Copeland A."/>
            <person name="Lapidus A."/>
            <person name="Cheng J.-F."/>
            <person name="Goodwin L."/>
            <person name="Pitluck S."/>
            <person name="Chertkov O."/>
            <person name="Held B."/>
            <person name="Detter J.C."/>
            <person name="Han C."/>
            <person name="Tapia R."/>
            <person name="Land M."/>
            <person name="Hauser L."/>
            <person name="Kyrpides N."/>
            <person name="Ivanova N."/>
            <person name="Mikhailova N."/>
            <person name="Haggblom M."/>
            <person name="Rauschenbach I."/>
            <person name="Bini E."/>
            <person name="Woyke T."/>
        </authorList>
    </citation>
    <scope>NUCLEOTIDE SEQUENCE [LARGE SCALE GENOMIC DNA]</scope>
    <source>
        <strain evidence="13">ATCC BAA-1389 / DSM 22839 / S5</strain>
    </source>
</reference>
<dbReference type="EMBL" id="CP002432">
    <property type="protein sequence ID" value="ADU65866.1"/>
    <property type="molecule type" value="Genomic_DNA"/>
</dbReference>
<protein>
    <submittedName>
        <fullName evidence="12">Sodium/hydrogen exchanger</fullName>
    </submittedName>
</protein>
<dbReference type="PROSITE" id="PS51202">
    <property type="entry name" value="RCK_C"/>
    <property type="match status" value="1"/>
</dbReference>
<feature type="transmembrane region" description="Helical" evidence="10">
    <location>
        <begin position="285"/>
        <end position="303"/>
    </location>
</feature>
<comment type="subcellular location">
    <subcellularLocation>
        <location evidence="1">Cell membrane</location>
        <topology evidence="1">Multi-pass membrane protein</topology>
    </subcellularLocation>
</comment>
<dbReference type="eggNOG" id="COG3263">
    <property type="taxonomic scope" value="Bacteria"/>
</dbReference>
<dbReference type="Proteomes" id="UP000002572">
    <property type="component" value="Chromosome"/>
</dbReference>
<dbReference type="SUPFAM" id="SSF116726">
    <property type="entry name" value="TrkA C-terminal domain-like"/>
    <property type="match status" value="1"/>
</dbReference>
<keyword evidence="9 10" id="KW-0472">Membrane</keyword>
<evidence type="ECO:0000256" key="9">
    <source>
        <dbReference type="ARBA" id="ARBA00023136"/>
    </source>
</evidence>
<accession>E6W3Z8</accession>
<keyword evidence="2" id="KW-0813">Transport</keyword>
<gene>
    <name evidence="12" type="ordered locus">Selin_1131</name>
</gene>
<evidence type="ECO:0000256" key="2">
    <source>
        <dbReference type="ARBA" id="ARBA00022448"/>
    </source>
</evidence>
<dbReference type="InterPro" id="IPR006153">
    <property type="entry name" value="Cation/H_exchanger_TM"/>
</dbReference>
<feature type="transmembrane region" description="Helical" evidence="10">
    <location>
        <begin position="383"/>
        <end position="406"/>
    </location>
</feature>
<dbReference type="HOGENOM" id="CLU_005912_9_2_0"/>
<dbReference type="AlphaFoldDB" id="E6W3Z8"/>
<dbReference type="RefSeq" id="WP_013505747.1">
    <property type="nucleotide sequence ID" value="NC_014836.1"/>
</dbReference>
<dbReference type="Pfam" id="PF02080">
    <property type="entry name" value="TrkA_C"/>
    <property type="match status" value="1"/>
</dbReference>
<dbReference type="Pfam" id="PF00999">
    <property type="entry name" value="Na_H_Exchanger"/>
    <property type="match status" value="1"/>
</dbReference>
<feature type="transmembrane region" description="Helical" evidence="10">
    <location>
        <begin position="98"/>
        <end position="121"/>
    </location>
</feature>
<evidence type="ECO:0000256" key="4">
    <source>
        <dbReference type="ARBA" id="ARBA00022475"/>
    </source>
</evidence>
<feature type="transmembrane region" description="Helical" evidence="10">
    <location>
        <begin position="349"/>
        <end position="371"/>
    </location>
</feature>
<feature type="transmembrane region" description="Helical" evidence="10">
    <location>
        <begin position="200"/>
        <end position="219"/>
    </location>
</feature>
<keyword evidence="3" id="KW-0050">Antiport</keyword>
<proteinExistence type="predicted"/>
<evidence type="ECO:0000259" key="11">
    <source>
        <dbReference type="PROSITE" id="PS51202"/>
    </source>
</evidence>
<feature type="transmembrane region" description="Helical" evidence="10">
    <location>
        <begin position="44"/>
        <end position="63"/>
    </location>
</feature>
<keyword evidence="5" id="KW-0630">Potassium</keyword>
<evidence type="ECO:0000256" key="8">
    <source>
        <dbReference type="ARBA" id="ARBA00023065"/>
    </source>
</evidence>
<feature type="domain" description="RCK C-terminal" evidence="11">
    <location>
        <begin position="420"/>
        <end position="501"/>
    </location>
</feature>
<dbReference type="FunCoup" id="E6W3Z8">
    <property type="interactions" value="67"/>
</dbReference>
<dbReference type="Gene3D" id="3.30.70.1450">
    <property type="entry name" value="Regulator of K+ conductance, C-terminal domain"/>
    <property type="match status" value="1"/>
</dbReference>
<evidence type="ECO:0000256" key="6">
    <source>
        <dbReference type="ARBA" id="ARBA00022692"/>
    </source>
</evidence>
<dbReference type="STRING" id="653733.Selin_1131"/>
<feature type="transmembrane region" description="Helical" evidence="10">
    <location>
        <begin position="69"/>
        <end position="86"/>
    </location>
</feature>
<organism evidence="12 13">
    <name type="scientific">Desulfurispirillum indicum (strain ATCC BAA-1389 / DSM 22839 / S5)</name>
    <dbReference type="NCBI Taxonomy" id="653733"/>
    <lineage>
        <taxon>Bacteria</taxon>
        <taxon>Pseudomonadati</taxon>
        <taxon>Chrysiogenota</taxon>
        <taxon>Chrysiogenia</taxon>
        <taxon>Chrysiogenales</taxon>
        <taxon>Chrysiogenaceae</taxon>
        <taxon>Desulfurispirillum</taxon>
    </lineage>
</organism>
<dbReference type="PANTHER" id="PTHR32507:SF7">
    <property type="entry name" value="K(+)_H(+) ANTIPORTER NHAP2"/>
    <property type="match status" value="1"/>
</dbReference>
<dbReference type="InterPro" id="IPR006037">
    <property type="entry name" value="RCK_C"/>
</dbReference>
<keyword evidence="8" id="KW-0406">Ion transport</keyword>
<feature type="transmembrane region" description="Helical" evidence="10">
    <location>
        <begin position="18"/>
        <end position="37"/>
    </location>
</feature>